<accession>A0A1W2H7B5</accession>
<dbReference type="Proteomes" id="UP000192333">
    <property type="component" value="Chromosome I"/>
</dbReference>
<keyword evidence="3" id="KW-1185">Reference proteome</keyword>
<sequence length="200" mass="23374">MEFNPNEINPLEKEEDKKMEEGSKDLASFIDENSKLISVLGVFTALTVFSFNLQIKFVGNLLSFVFLTLVILVWVEIWSRFPKKSSSWRLNLFENILSYSILLIVFYWIIFYRDIWEAILVYVLWILIMSVTGHLISYFKLFQRILGLKVSKYKIVRIFIGLIIILPVFFLSFKLAGIIADPLNNLINNVHLEIQNLISD</sequence>
<evidence type="ECO:0000313" key="2">
    <source>
        <dbReference type="EMBL" id="SMD44803.1"/>
    </source>
</evidence>
<feature type="transmembrane region" description="Helical" evidence="1">
    <location>
        <begin position="90"/>
        <end position="112"/>
    </location>
</feature>
<keyword evidence="1" id="KW-1133">Transmembrane helix</keyword>
<evidence type="ECO:0000313" key="3">
    <source>
        <dbReference type="Proteomes" id="UP000192333"/>
    </source>
</evidence>
<dbReference type="EMBL" id="LT838813">
    <property type="protein sequence ID" value="SMD44803.1"/>
    <property type="molecule type" value="Genomic_DNA"/>
</dbReference>
<feature type="transmembrane region" description="Helical" evidence="1">
    <location>
        <begin position="118"/>
        <end position="139"/>
    </location>
</feature>
<keyword evidence="1" id="KW-0472">Membrane</keyword>
<feature type="transmembrane region" description="Helical" evidence="1">
    <location>
        <begin position="61"/>
        <end position="78"/>
    </location>
</feature>
<gene>
    <name evidence="2" type="ORF">SAMN00777080_3437</name>
</gene>
<dbReference type="AlphaFoldDB" id="A0A1W2H7B5"/>
<feature type="transmembrane region" description="Helical" evidence="1">
    <location>
        <begin position="159"/>
        <end position="180"/>
    </location>
</feature>
<proteinExistence type="predicted"/>
<protein>
    <submittedName>
        <fullName evidence="2">Uncharacterized protein</fullName>
    </submittedName>
</protein>
<feature type="transmembrane region" description="Helical" evidence="1">
    <location>
        <begin position="36"/>
        <end position="55"/>
    </location>
</feature>
<reference evidence="3" key="1">
    <citation type="submission" date="2017-04" db="EMBL/GenBank/DDBJ databases">
        <authorList>
            <person name="Varghese N."/>
            <person name="Submissions S."/>
        </authorList>
    </citation>
    <scope>NUCLEOTIDE SEQUENCE [LARGE SCALE GENOMIC DNA]</scope>
    <source>
        <strain evidence="3">DSM 16537</strain>
    </source>
</reference>
<keyword evidence="1" id="KW-0812">Transmembrane</keyword>
<evidence type="ECO:0000256" key="1">
    <source>
        <dbReference type="SAM" id="Phobius"/>
    </source>
</evidence>
<dbReference type="RefSeq" id="WP_084121588.1">
    <property type="nucleotide sequence ID" value="NZ_LT838813.1"/>
</dbReference>
<organism evidence="2 3">
    <name type="scientific">Aquiflexum balticum DSM 16537</name>
    <dbReference type="NCBI Taxonomy" id="758820"/>
    <lineage>
        <taxon>Bacteria</taxon>
        <taxon>Pseudomonadati</taxon>
        <taxon>Bacteroidota</taxon>
        <taxon>Cytophagia</taxon>
        <taxon>Cytophagales</taxon>
        <taxon>Cyclobacteriaceae</taxon>
        <taxon>Aquiflexum</taxon>
    </lineage>
</organism>
<name>A0A1W2H7B5_9BACT</name>